<comment type="caution">
    <text evidence="1">The sequence shown here is derived from an EMBL/GenBank/DDBJ whole genome shotgun (WGS) entry which is preliminary data.</text>
</comment>
<protein>
    <submittedName>
        <fullName evidence="1">Uncharacterized protein</fullName>
    </submittedName>
</protein>
<accession>A0A8H6ZHC5</accession>
<name>A0A8H6ZHC5_9AGAR</name>
<evidence type="ECO:0000313" key="1">
    <source>
        <dbReference type="EMBL" id="KAF7376876.1"/>
    </source>
</evidence>
<dbReference type="AlphaFoldDB" id="A0A8H6ZHC5"/>
<dbReference type="EMBL" id="JACAZH010000001">
    <property type="protein sequence ID" value="KAF7376876.1"/>
    <property type="molecule type" value="Genomic_DNA"/>
</dbReference>
<reference evidence="1" key="1">
    <citation type="submission" date="2020-05" db="EMBL/GenBank/DDBJ databases">
        <title>Mycena genomes resolve the evolution of fungal bioluminescence.</title>
        <authorList>
            <person name="Tsai I.J."/>
        </authorList>
    </citation>
    <scope>NUCLEOTIDE SEQUENCE</scope>
    <source>
        <strain evidence="1">160909Yilan</strain>
    </source>
</reference>
<proteinExistence type="predicted"/>
<organism evidence="1 2">
    <name type="scientific">Mycena sanguinolenta</name>
    <dbReference type="NCBI Taxonomy" id="230812"/>
    <lineage>
        <taxon>Eukaryota</taxon>
        <taxon>Fungi</taxon>
        <taxon>Dikarya</taxon>
        <taxon>Basidiomycota</taxon>
        <taxon>Agaricomycotina</taxon>
        <taxon>Agaricomycetes</taxon>
        <taxon>Agaricomycetidae</taxon>
        <taxon>Agaricales</taxon>
        <taxon>Marasmiineae</taxon>
        <taxon>Mycenaceae</taxon>
        <taxon>Mycena</taxon>
    </lineage>
</organism>
<gene>
    <name evidence="1" type="ORF">MSAN_00105200</name>
</gene>
<sequence>MAPAGTAQRVKLHFVQSPKQDIPPDIQPSLDVGLAFDIEDPALGPPQWTCRRLGSQGWPQHQVGLMGFFFFRFHSCAEFSGSESGGMSDKFRFAGLPPD</sequence>
<dbReference type="Proteomes" id="UP000623467">
    <property type="component" value="Unassembled WGS sequence"/>
</dbReference>
<keyword evidence="2" id="KW-1185">Reference proteome</keyword>
<evidence type="ECO:0000313" key="2">
    <source>
        <dbReference type="Proteomes" id="UP000623467"/>
    </source>
</evidence>